<dbReference type="RefSeq" id="WP_013044640.1">
    <property type="nucleotide sequence ID" value="NC_014008.1"/>
</dbReference>
<protein>
    <submittedName>
        <fullName evidence="1">Uncharacterized protein</fullName>
    </submittedName>
</protein>
<accession>D5ER75</accession>
<proteinExistence type="predicted"/>
<dbReference type="KEGG" id="caa:Caka_2906"/>
<reference evidence="1 2" key="1">
    <citation type="journal article" date="2010" name="Stand. Genomic Sci.">
        <title>Complete genome sequence of Coraliomargarita akajimensis type strain (04OKA010-24).</title>
        <authorList>
            <person name="Mavromatis K."/>
            <person name="Abt B."/>
            <person name="Brambilla E."/>
            <person name="Lapidus A."/>
            <person name="Copeland A."/>
            <person name="Deshpande S."/>
            <person name="Nolan M."/>
            <person name="Lucas S."/>
            <person name="Tice H."/>
            <person name="Cheng J.F."/>
            <person name="Han C."/>
            <person name="Detter J.C."/>
            <person name="Woyke T."/>
            <person name="Goodwin L."/>
            <person name="Pitluck S."/>
            <person name="Held B."/>
            <person name="Brettin T."/>
            <person name="Tapia R."/>
            <person name="Ivanova N."/>
            <person name="Mikhailova N."/>
            <person name="Pati A."/>
            <person name="Liolios K."/>
            <person name="Chen A."/>
            <person name="Palaniappan K."/>
            <person name="Land M."/>
            <person name="Hauser L."/>
            <person name="Chang Y.J."/>
            <person name="Jeffries C.D."/>
            <person name="Rohde M."/>
            <person name="Goker M."/>
            <person name="Bristow J."/>
            <person name="Eisen J.A."/>
            <person name="Markowitz V."/>
            <person name="Hugenholtz P."/>
            <person name="Klenk H.P."/>
            <person name="Kyrpides N.C."/>
        </authorList>
    </citation>
    <scope>NUCLEOTIDE SEQUENCE [LARGE SCALE GENOMIC DNA]</scope>
    <source>
        <strain evidence="2">DSM 45221 / IAM 15411 / JCM 23193 / KCTC 12865</strain>
    </source>
</reference>
<dbReference type="AlphaFoldDB" id="D5ER75"/>
<organism evidence="1 2">
    <name type="scientific">Coraliomargarita akajimensis (strain DSM 45221 / IAM 15411 / JCM 23193 / KCTC 12865 / 04OKA010-24)</name>
    <dbReference type="NCBI Taxonomy" id="583355"/>
    <lineage>
        <taxon>Bacteria</taxon>
        <taxon>Pseudomonadati</taxon>
        <taxon>Verrucomicrobiota</taxon>
        <taxon>Opitutia</taxon>
        <taxon>Puniceicoccales</taxon>
        <taxon>Coraliomargaritaceae</taxon>
        <taxon>Coraliomargarita</taxon>
    </lineage>
</organism>
<gene>
    <name evidence="1" type="ordered locus">Caka_2906</name>
</gene>
<dbReference type="Proteomes" id="UP000000925">
    <property type="component" value="Chromosome"/>
</dbReference>
<dbReference type="STRING" id="583355.Caka_2906"/>
<name>D5ER75_CORAD</name>
<dbReference type="HOGENOM" id="CLU_2328928_0_0_0"/>
<keyword evidence="2" id="KW-1185">Reference proteome</keyword>
<dbReference type="EMBL" id="CP001998">
    <property type="protein sequence ID" value="ADE55919.1"/>
    <property type="molecule type" value="Genomic_DNA"/>
</dbReference>
<evidence type="ECO:0000313" key="1">
    <source>
        <dbReference type="EMBL" id="ADE55919.1"/>
    </source>
</evidence>
<sequence>MNRIRHAAFDLAKDAYNSDTHGKAKEILQKEFGVSFDESLEVYHEACDLVDACYQYGEKCRDSAITEEEAIADMKRAYPNFDDETYRSALSHGYFLSR</sequence>
<evidence type="ECO:0000313" key="2">
    <source>
        <dbReference type="Proteomes" id="UP000000925"/>
    </source>
</evidence>